<gene>
    <name evidence="1" type="ORF">AN396_00570</name>
</gene>
<evidence type="ECO:0000313" key="2">
    <source>
        <dbReference type="Proteomes" id="UP000188605"/>
    </source>
</evidence>
<dbReference type="Proteomes" id="UP000188605">
    <property type="component" value="Unassembled WGS sequence"/>
</dbReference>
<organism evidence="1 2">
    <name type="scientific">Candidatus Epulonipiscium fishelsonii</name>
    <dbReference type="NCBI Taxonomy" id="77094"/>
    <lineage>
        <taxon>Bacteria</taxon>
        <taxon>Bacillati</taxon>
        <taxon>Bacillota</taxon>
        <taxon>Clostridia</taxon>
        <taxon>Lachnospirales</taxon>
        <taxon>Lachnospiraceae</taxon>
        <taxon>Candidatus Epulonipiscium</taxon>
    </lineage>
</organism>
<name>A0ACC8XES9_9FIRM</name>
<dbReference type="EMBL" id="LJDB01000033">
    <property type="protein sequence ID" value="ONI41560.1"/>
    <property type="molecule type" value="Genomic_DNA"/>
</dbReference>
<keyword evidence="2" id="KW-1185">Reference proteome</keyword>
<accession>A0ACC8XES9</accession>
<evidence type="ECO:0000313" key="1">
    <source>
        <dbReference type="EMBL" id="ONI41560.1"/>
    </source>
</evidence>
<protein>
    <submittedName>
        <fullName evidence="1">Transporter</fullName>
    </submittedName>
</protein>
<comment type="caution">
    <text evidence="1">The sequence shown here is derived from an EMBL/GenBank/DDBJ whole genome shotgun (WGS) entry which is preliminary data.</text>
</comment>
<proteinExistence type="predicted"/>
<reference evidence="1" key="1">
    <citation type="submission" date="2016-08" db="EMBL/GenBank/DDBJ databases">
        <authorList>
            <person name="Ngugi D.K."/>
            <person name="Miyake S."/>
            <person name="Stingl U."/>
        </authorList>
    </citation>
    <scope>NUCLEOTIDE SEQUENCE</scope>
    <source>
        <strain evidence="1">SCG-B11WGA-EpuloA1</strain>
    </source>
</reference>
<sequence length="356" mass="39624">MLSLQIGLVFVGSIVGAGLSSGRELTQFFAVYGYKSFIGVGLCGLMYIWVCKMIIELSIKYQITSYKEFIDLVCPRPIAIFTNIFLTIFLLSNTSVILAGSGAVVNQFFGVPTLFGVMLMIVISIIFLMRETQGLYEVNNITVPILICIMSTIFISYMMKRPEQASFTYLQSLDVQKTNWLWSSFVYAGFNIISIVGIIVPLATEIKNEKIILKGVAIGSLILTIISVYIVFLMMVNPTYVKEFEIPILAVAHQVTPYLQVALLIMVWLEMFSSQISNVYSLTKSLQSKVNIKYEHAIVLSILVALPLSTLGFKTLVDVLYPVQGVLSLGFLVCLIYYYTSNKFKVSLTLPNTPGA</sequence>